<gene>
    <name evidence="9" type="ORF">A2561_03290</name>
</gene>
<evidence type="ECO:0000313" key="10">
    <source>
        <dbReference type="Proteomes" id="UP000178935"/>
    </source>
</evidence>
<dbReference type="PANTHER" id="PTHR33841">
    <property type="entry name" value="DNA METHYLTRANSFERASE YEEA-RELATED"/>
    <property type="match status" value="1"/>
</dbReference>
<dbReference type="InterPro" id="IPR011639">
    <property type="entry name" value="MethylTrfase_TaqI-like_dom"/>
</dbReference>
<dbReference type="Proteomes" id="UP000178935">
    <property type="component" value="Unassembled WGS sequence"/>
</dbReference>
<sequence>MSREILEDIIKDFNPEKFVRFFRAKNSSTFLPIKENLDHYKDANFKDGIKLGEIKFSEDDKLIICAFKAGKSLSERSGKKAQYELGRKVLKENQIDAGIFIFYDEEKKFRFSLIYTNYLESKKKDWSAFRRYTYFVGEGTNKTFLKQIGEKDFSTLNNVKNAFSISAVTDIFYNDFFAEYDKILKSVVIVNKIDNTERAESFVLLFAIRTIFLGFIQKKRWIGDNENFIQDFFTEYKNKYFKEDKFYKRWLCPLFFEALNSPPGRKVAYNNNEFSKETEQQLQMSPYLNGGLFKKKNDFDDQGWIIPDKEIDSFFNFLFSYSFTIEENSPEDEDLQLNPEFLGIIFERLVNKKDGAVYTPRTEVDLMCRLSLVKWLQKNLKVQVKIDDIYKLLFKESDKEQQTIGDLSKEDAEYVLKLLENVIVCDPAVGSGAFLVGMMQVLDEVGYNLNEKIGAKNNNVFDRKKQIIGRSLYGVEVKEWAVWICQLRLWLSLFVEAPDDFKNSMEAILPSLDFKVRKGDSLVQRVGSKLFPITGHIQIQNNSIKAKITQLKSLKTEYYNNKATVSDWELRQKEKQIYDDIINIEIDEKQNQLNSFKNYKSKKTASMFSDMTEPDQTELELDKDKIEKIKLELEDLKEQKAILSKGEKPLVWSIEFAEVFAEKGGFDIIIGNPPYVRQESISDPTEKIKDKKIYKNLLSEMVKMDFPDDFLAKTKINAQSDLYTYFYIRGLRLLNPLGVHTFICSNSWLDVGYGAWLQEFLLKRCPVDLIIDNHAKRSFEVADVNTIISIVHAPQKKVDENHLVKFVAYKRPFEEIMFTEDLLIVENTKKVLANDGFRVYPISVKDLIDFGTEYENENQEKLKSGKYIGDKWGGKYLRAPDIFFTILEKGKDKLVKLGDIAKVSFGIKTGVNEFFYLDDEAIKKWGIEKDFLKPVIKSPRECRSILVDPKDLKYKIFICNKSKEELNGTNALKYIEWGEKQKTKEGVYWKNVPSVSSRKFWWEASIQEFAFCSYPMINNIRLIFFKNNFILNDANLVGIYPKKDFGNSLLVSLNSTYNMINMELMGIANLGEGAIKQNPIYIKKSIIIDPEIIPNYKVEPFFNREIYSIFEECGIDPKSETPIEEQEPKPLPDRAELDNIVFDALGLNNDERKEVYRSVCRLVWNRISKAKSV</sequence>
<comment type="caution">
    <text evidence="9">The sequence shown here is derived from an EMBL/GenBank/DDBJ whole genome shotgun (WGS) entry which is preliminary data.</text>
</comment>
<evidence type="ECO:0000256" key="6">
    <source>
        <dbReference type="SAM" id="Coils"/>
    </source>
</evidence>
<keyword evidence="2" id="KW-0489">Methyltransferase</keyword>
<proteinExistence type="predicted"/>
<dbReference type="InterPro" id="IPR002052">
    <property type="entry name" value="DNA_methylase_N6_adenine_CS"/>
</dbReference>
<comment type="catalytic activity">
    <reaction evidence="5">
        <text>a 2'-deoxyadenosine in DNA + S-adenosyl-L-methionine = an N(6)-methyl-2'-deoxyadenosine in DNA + S-adenosyl-L-homocysteine + H(+)</text>
        <dbReference type="Rhea" id="RHEA:15197"/>
        <dbReference type="Rhea" id="RHEA-COMP:12418"/>
        <dbReference type="Rhea" id="RHEA-COMP:12419"/>
        <dbReference type="ChEBI" id="CHEBI:15378"/>
        <dbReference type="ChEBI" id="CHEBI:57856"/>
        <dbReference type="ChEBI" id="CHEBI:59789"/>
        <dbReference type="ChEBI" id="CHEBI:90615"/>
        <dbReference type="ChEBI" id="CHEBI:90616"/>
        <dbReference type="EC" id="2.1.1.72"/>
    </reaction>
</comment>
<reference evidence="9 10" key="1">
    <citation type="journal article" date="2016" name="Nat. Commun.">
        <title>Thousands of microbial genomes shed light on interconnected biogeochemical processes in an aquifer system.</title>
        <authorList>
            <person name="Anantharaman K."/>
            <person name="Brown C.T."/>
            <person name="Hug L.A."/>
            <person name="Sharon I."/>
            <person name="Castelle C.J."/>
            <person name="Probst A.J."/>
            <person name="Thomas B.C."/>
            <person name="Singh A."/>
            <person name="Wilkins M.J."/>
            <person name="Karaoz U."/>
            <person name="Brodie E.L."/>
            <person name="Williams K.H."/>
            <person name="Hubbard S.S."/>
            <person name="Banfield J.F."/>
        </authorList>
    </citation>
    <scope>NUCLEOTIDE SEQUENCE [LARGE SCALE GENOMIC DNA]</scope>
</reference>
<dbReference type="Pfam" id="PF07669">
    <property type="entry name" value="Eco57I"/>
    <property type="match status" value="1"/>
</dbReference>
<evidence type="ECO:0000313" key="9">
    <source>
        <dbReference type="EMBL" id="OGZ87690.1"/>
    </source>
</evidence>
<dbReference type="EC" id="2.1.1.72" evidence="1"/>
<evidence type="ECO:0000256" key="5">
    <source>
        <dbReference type="ARBA" id="ARBA00047942"/>
    </source>
</evidence>
<keyword evidence="3" id="KW-0808">Transferase</keyword>
<protein>
    <recommendedName>
        <fullName evidence="1">site-specific DNA-methyltransferase (adenine-specific)</fullName>
        <ecNumber evidence="1">2.1.1.72</ecNumber>
    </recommendedName>
</protein>
<dbReference type="InterPro" id="IPR050953">
    <property type="entry name" value="N4_N6_ade-DNA_methylase"/>
</dbReference>
<evidence type="ECO:0000259" key="7">
    <source>
        <dbReference type="Pfam" id="PF07669"/>
    </source>
</evidence>
<feature type="domain" description="Type II methyltransferase M.Eco57I C-terminal" evidence="8">
    <location>
        <begin position="871"/>
        <end position="1087"/>
    </location>
</feature>
<dbReference type="GO" id="GO:0009007">
    <property type="term" value="F:site-specific DNA-methyltransferase (adenine-specific) activity"/>
    <property type="evidence" value="ECO:0007669"/>
    <property type="project" value="UniProtKB-EC"/>
</dbReference>
<dbReference type="PROSITE" id="PS00092">
    <property type="entry name" value="N6_MTASE"/>
    <property type="match status" value="1"/>
</dbReference>
<dbReference type="GO" id="GO:0006304">
    <property type="term" value="P:DNA modification"/>
    <property type="evidence" value="ECO:0007669"/>
    <property type="project" value="InterPro"/>
</dbReference>
<evidence type="ECO:0000256" key="2">
    <source>
        <dbReference type="ARBA" id="ARBA00022603"/>
    </source>
</evidence>
<evidence type="ECO:0000256" key="3">
    <source>
        <dbReference type="ARBA" id="ARBA00022679"/>
    </source>
</evidence>
<dbReference type="AlphaFoldDB" id="A0A1G2JN17"/>
<feature type="coiled-coil region" evidence="6">
    <location>
        <begin position="619"/>
        <end position="646"/>
    </location>
</feature>
<keyword evidence="4" id="KW-0949">S-adenosyl-L-methionine</keyword>
<dbReference type="EMBL" id="MHPU01000039">
    <property type="protein sequence ID" value="OGZ87690.1"/>
    <property type="molecule type" value="Genomic_DNA"/>
</dbReference>
<feature type="domain" description="Type II methyltransferase M.TaqI-like" evidence="7">
    <location>
        <begin position="471"/>
        <end position="779"/>
    </location>
</feature>
<dbReference type="SUPFAM" id="SSF53335">
    <property type="entry name" value="S-adenosyl-L-methionine-dependent methyltransferases"/>
    <property type="match status" value="1"/>
</dbReference>
<name>A0A1G2JN17_9BACT</name>
<dbReference type="PANTHER" id="PTHR33841:SF1">
    <property type="entry name" value="DNA METHYLTRANSFERASE A"/>
    <property type="match status" value="1"/>
</dbReference>
<evidence type="ECO:0000259" key="8">
    <source>
        <dbReference type="Pfam" id="PF22837"/>
    </source>
</evidence>
<dbReference type="Gene3D" id="3.40.50.150">
    <property type="entry name" value="Vaccinia Virus protein VP39"/>
    <property type="match status" value="1"/>
</dbReference>
<dbReference type="PRINTS" id="PR00507">
    <property type="entry name" value="N12N6MTFRASE"/>
</dbReference>
<dbReference type="GO" id="GO:0003676">
    <property type="term" value="F:nucleic acid binding"/>
    <property type="evidence" value="ECO:0007669"/>
    <property type="project" value="InterPro"/>
</dbReference>
<accession>A0A1G2JN17</accession>
<keyword evidence="6" id="KW-0175">Coiled coil</keyword>
<dbReference type="InterPro" id="IPR054520">
    <property type="entry name" value="M_Eco57I_C"/>
</dbReference>
<dbReference type="Pfam" id="PF22837">
    <property type="entry name" value="M_Eco57I_C"/>
    <property type="match status" value="1"/>
</dbReference>
<evidence type="ECO:0000256" key="1">
    <source>
        <dbReference type="ARBA" id="ARBA00011900"/>
    </source>
</evidence>
<organism evidence="9 10">
    <name type="scientific">Candidatus Staskawiczbacteria bacterium RIFOXYD1_FULL_32_13</name>
    <dbReference type="NCBI Taxonomy" id="1802234"/>
    <lineage>
        <taxon>Bacteria</taxon>
        <taxon>Candidatus Staskawicziibacteriota</taxon>
    </lineage>
</organism>
<evidence type="ECO:0000256" key="4">
    <source>
        <dbReference type="ARBA" id="ARBA00022691"/>
    </source>
</evidence>
<dbReference type="GO" id="GO:0032259">
    <property type="term" value="P:methylation"/>
    <property type="evidence" value="ECO:0007669"/>
    <property type="project" value="UniProtKB-KW"/>
</dbReference>
<dbReference type="InterPro" id="IPR029063">
    <property type="entry name" value="SAM-dependent_MTases_sf"/>
</dbReference>